<dbReference type="GO" id="GO:0016746">
    <property type="term" value="F:acyltransferase activity"/>
    <property type="evidence" value="ECO:0007669"/>
    <property type="project" value="UniProtKB-KW"/>
</dbReference>
<feature type="domain" description="N-acetyltransferase" evidence="1">
    <location>
        <begin position="1"/>
        <end position="165"/>
    </location>
</feature>
<evidence type="ECO:0000313" key="3">
    <source>
        <dbReference type="Proteomes" id="UP001548590"/>
    </source>
</evidence>
<evidence type="ECO:0000313" key="2">
    <source>
        <dbReference type="EMBL" id="MET1489580.1"/>
    </source>
</evidence>
<keyword evidence="2" id="KW-0808">Transferase</keyword>
<name>A0ABV2CNT8_9RHOO</name>
<dbReference type="Gene3D" id="3.40.630.30">
    <property type="match status" value="1"/>
</dbReference>
<dbReference type="EMBL" id="JBEWLZ010000003">
    <property type="protein sequence ID" value="MET1489580.1"/>
    <property type="molecule type" value="Genomic_DNA"/>
</dbReference>
<evidence type="ECO:0000259" key="1">
    <source>
        <dbReference type="PROSITE" id="PS51186"/>
    </source>
</evidence>
<dbReference type="PROSITE" id="PS51186">
    <property type="entry name" value="GNAT"/>
    <property type="match status" value="1"/>
</dbReference>
<dbReference type="InterPro" id="IPR016181">
    <property type="entry name" value="Acyl_CoA_acyltransferase"/>
</dbReference>
<protein>
    <submittedName>
        <fullName evidence="2">GNAT family N-acetyltransferase</fullName>
        <ecNumber evidence="2">2.3.1.-</ecNumber>
    </submittedName>
</protein>
<dbReference type="SUPFAM" id="SSF55729">
    <property type="entry name" value="Acyl-CoA N-acyltransferases (Nat)"/>
    <property type="match status" value="1"/>
</dbReference>
<dbReference type="InterPro" id="IPR000182">
    <property type="entry name" value="GNAT_dom"/>
</dbReference>
<dbReference type="Proteomes" id="UP001548590">
    <property type="component" value="Unassembled WGS sequence"/>
</dbReference>
<accession>A0ABV2CNT8</accession>
<keyword evidence="3" id="KW-1185">Reference proteome</keyword>
<reference evidence="2 3" key="1">
    <citation type="submission" date="2024-07" db="EMBL/GenBank/DDBJ databases">
        <title>Uliginosibacterium paludis KCTC:42655.</title>
        <authorList>
            <person name="Kim M.K."/>
        </authorList>
    </citation>
    <scope>NUCLEOTIDE SEQUENCE [LARGE SCALE GENOMIC DNA]</scope>
    <source>
        <strain evidence="2 3">KCTC 42655</strain>
    </source>
</reference>
<gene>
    <name evidence="2" type="ORF">ABVT11_07050</name>
</gene>
<dbReference type="RefSeq" id="WP_345925225.1">
    <property type="nucleotide sequence ID" value="NZ_JBDIVF010000002.1"/>
</dbReference>
<proteinExistence type="predicted"/>
<comment type="caution">
    <text evidence="2">The sequence shown here is derived from an EMBL/GenBank/DDBJ whole genome shotgun (WGS) entry which is preliminary data.</text>
</comment>
<dbReference type="CDD" id="cd04301">
    <property type="entry name" value="NAT_SF"/>
    <property type="match status" value="1"/>
</dbReference>
<dbReference type="EC" id="2.3.1.-" evidence="2"/>
<dbReference type="Pfam" id="PF00583">
    <property type="entry name" value="Acetyltransf_1"/>
    <property type="match status" value="1"/>
</dbReference>
<organism evidence="2 3">
    <name type="scientific">Uliginosibacterium paludis</name>
    <dbReference type="NCBI Taxonomy" id="1615952"/>
    <lineage>
        <taxon>Bacteria</taxon>
        <taxon>Pseudomonadati</taxon>
        <taxon>Pseudomonadota</taxon>
        <taxon>Betaproteobacteria</taxon>
        <taxon>Rhodocyclales</taxon>
        <taxon>Zoogloeaceae</taxon>
        <taxon>Uliginosibacterium</taxon>
    </lineage>
</organism>
<keyword evidence="2" id="KW-0012">Acyltransferase</keyword>
<sequence length="182" mass="19672">MWIRQALQTDAAVLGELHAASWRLAYRGALSDEFLDTDVVSNRREFWEARLAQPEPSQQVFLSGNEAGATGFCCVFGDHAPALGAFLNNLHVMASAQRQGYGRALLHAAATSSLASAPDRGMFLFVLQGNLAAQAFYTRFGARMAGTEQWDAPGGGRIPLFKMHWPSLRALADATTGFAAPE</sequence>